<dbReference type="Pfam" id="PF13237">
    <property type="entry name" value="Fer4_10"/>
    <property type="match status" value="1"/>
</dbReference>
<keyword evidence="10" id="KW-0560">Oxidoreductase</keyword>
<keyword evidence="7" id="KW-0408">Iron</keyword>
<evidence type="ECO:0000256" key="3">
    <source>
        <dbReference type="ARBA" id="ARBA00022630"/>
    </source>
</evidence>
<accession>A0ABZ3J056</accession>
<feature type="domain" description="4Fe-4S ferredoxin-type" evidence="9">
    <location>
        <begin position="31"/>
        <end position="59"/>
    </location>
</feature>
<dbReference type="PROSITE" id="PS00696">
    <property type="entry name" value="ETF_ALPHA"/>
    <property type="match status" value="1"/>
</dbReference>
<evidence type="ECO:0000256" key="6">
    <source>
        <dbReference type="ARBA" id="ARBA00022982"/>
    </source>
</evidence>
<dbReference type="InterPro" id="IPR017900">
    <property type="entry name" value="4Fe4S_Fe_S_CS"/>
</dbReference>
<dbReference type="EC" id="1.3.1.108" evidence="10"/>
<comment type="similarity">
    <text evidence="1">Belongs to the ETF alpha-subunit/FixB family.</text>
</comment>
<dbReference type="Proteomes" id="UP000216052">
    <property type="component" value="Chromosome"/>
</dbReference>
<evidence type="ECO:0000256" key="7">
    <source>
        <dbReference type="ARBA" id="ARBA00023004"/>
    </source>
</evidence>
<evidence type="ECO:0000256" key="4">
    <source>
        <dbReference type="ARBA" id="ARBA00022723"/>
    </source>
</evidence>
<dbReference type="SMART" id="SM00893">
    <property type="entry name" value="ETF"/>
    <property type="match status" value="1"/>
</dbReference>
<evidence type="ECO:0000256" key="1">
    <source>
        <dbReference type="ARBA" id="ARBA00005817"/>
    </source>
</evidence>
<protein>
    <submittedName>
        <fullName evidence="10">Caffeyl-CoA reductase-Etf complex subunit CarE</fullName>
        <ecNumber evidence="10">1.3.1.108</ecNumber>
    </submittedName>
</protein>
<dbReference type="InterPro" id="IPR014729">
    <property type="entry name" value="Rossmann-like_a/b/a_fold"/>
</dbReference>
<keyword evidence="11" id="KW-1185">Reference proteome</keyword>
<organism evidence="10 11">
    <name type="scientific">Sporomusa acidovorans (strain ATCC 49682 / DSM 3132 / Mol)</name>
    <dbReference type="NCBI Taxonomy" id="1123286"/>
    <lineage>
        <taxon>Bacteria</taxon>
        <taxon>Bacillati</taxon>
        <taxon>Bacillota</taxon>
        <taxon>Negativicutes</taxon>
        <taxon>Selenomonadales</taxon>
        <taxon>Sporomusaceae</taxon>
        <taxon>Sporomusa</taxon>
    </lineage>
</organism>
<sequence>MSVTIQQEKCIGCGTCTTACPFGAIEANEGKAAINAVNCTACGACVRSCPEEAIVQKDANNVQREKVDAGMYKGVWVYLEQFEGNLRRVGLELLAPGRNLADELGEELAAVIIGHNVESLASKAIASGADRVYLVDDKEYATYNNDNYTLALTQMINEHKPNVLLLGATNDGRELGPRIASKMGTGLCADCTNLGIDPETKLVAWTRPAFGGNIMATIFCPDQRPQMGTVRGKVFKPAEPDETRTGEIVRACPEVSRTAIRTKLIEILKIGDNACNIEEAEIIVGCGRGIGKRENLKLAEELAQALGGVVGASRPIVDSEWISSLQQVGQTGKTVSPKIYIACGISGAIQHLAGMSSADIIIAINKDPDAPIFKIADYGIVGDVLEFLPILTDEVRKLKAN</sequence>
<dbReference type="InterPro" id="IPR029035">
    <property type="entry name" value="DHS-like_NAD/FAD-binding_dom"/>
</dbReference>
<dbReference type="SUPFAM" id="SSF54862">
    <property type="entry name" value="4Fe-4S ferredoxins"/>
    <property type="match status" value="1"/>
</dbReference>
<dbReference type="GO" id="GO:0016491">
    <property type="term" value="F:oxidoreductase activity"/>
    <property type="evidence" value="ECO:0007669"/>
    <property type="project" value="UniProtKB-KW"/>
</dbReference>
<dbReference type="Pfam" id="PF00766">
    <property type="entry name" value="ETF_alpha"/>
    <property type="match status" value="1"/>
</dbReference>
<evidence type="ECO:0000256" key="8">
    <source>
        <dbReference type="ARBA" id="ARBA00023014"/>
    </source>
</evidence>
<dbReference type="RefSeq" id="WP_093796969.1">
    <property type="nucleotide sequence ID" value="NZ_CP155571.1"/>
</dbReference>
<dbReference type="InterPro" id="IPR018206">
    <property type="entry name" value="ETF_asu_C_CS"/>
</dbReference>
<dbReference type="PANTHER" id="PTHR43153:SF1">
    <property type="entry name" value="ELECTRON TRANSFER FLAVOPROTEIN SUBUNIT ALPHA, MITOCHONDRIAL"/>
    <property type="match status" value="1"/>
</dbReference>
<keyword evidence="4" id="KW-0479">Metal-binding</keyword>
<dbReference type="Pfam" id="PF01012">
    <property type="entry name" value="ETF"/>
    <property type="match status" value="1"/>
</dbReference>
<dbReference type="Gene3D" id="3.40.50.1220">
    <property type="entry name" value="TPP-binding domain"/>
    <property type="match status" value="1"/>
</dbReference>
<name>A0ABZ3J056_SPOA4</name>
<proteinExistence type="inferred from homology"/>
<dbReference type="EMBL" id="CP155571">
    <property type="protein sequence ID" value="XFO71595.1"/>
    <property type="molecule type" value="Genomic_DNA"/>
</dbReference>
<dbReference type="InterPro" id="IPR017896">
    <property type="entry name" value="4Fe4S_Fe-S-bd"/>
</dbReference>
<dbReference type="InterPro" id="IPR014731">
    <property type="entry name" value="ETF_asu_C"/>
</dbReference>
<evidence type="ECO:0000256" key="2">
    <source>
        <dbReference type="ARBA" id="ARBA00022448"/>
    </source>
</evidence>
<keyword evidence="5" id="KW-0274">FAD</keyword>
<dbReference type="InterPro" id="IPR033947">
    <property type="entry name" value="ETF_alpha_N"/>
</dbReference>
<evidence type="ECO:0000313" key="10">
    <source>
        <dbReference type="EMBL" id="XFO71595.1"/>
    </source>
</evidence>
<dbReference type="PIRSF" id="PIRSF000089">
    <property type="entry name" value="Electra_flavoP_a"/>
    <property type="match status" value="1"/>
</dbReference>
<dbReference type="PROSITE" id="PS00198">
    <property type="entry name" value="4FE4S_FER_1"/>
    <property type="match status" value="2"/>
</dbReference>
<dbReference type="CDD" id="cd01715">
    <property type="entry name" value="ETF_alpha"/>
    <property type="match status" value="1"/>
</dbReference>
<keyword evidence="8" id="KW-0411">Iron-sulfur</keyword>
<dbReference type="SUPFAM" id="SSF52402">
    <property type="entry name" value="Adenine nucleotide alpha hydrolases-like"/>
    <property type="match status" value="1"/>
</dbReference>
<keyword evidence="2" id="KW-0813">Transport</keyword>
<dbReference type="PANTHER" id="PTHR43153">
    <property type="entry name" value="ELECTRON TRANSFER FLAVOPROTEIN ALPHA"/>
    <property type="match status" value="1"/>
</dbReference>
<keyword evidence="6" id="KW-0249">Electron transport</keyword>
<evidence type="ECO:0000259" key="9">
    <source>
        <dbReference type="PROSITE" id="PS51379"/>
    </source>
</evidence>
<dbReference type="InterPro" id="IPR001308">
    <property type="entry name" value="ETF_a/FixB"/>
</dbReference>
<dbReference type="PROSITE" id="PS51379">
    <property type="entry name" value="4FE4S_FER_2"/>
    <property type="match status" value="2"/>
</dbReference>
<dbReference type="Gene3D" id="3.30.70.20">
    <property type="match status" value="2"/>
</dbReference>
<dbReference type="InterPro" id="IPR014730">
    <property type="entry name" value="ETF_a/b_N"/>
</dbReference>
<evidence type="ECO:0000256" key="5">
    <source>
        <dbReference type="ARBA" id="ARBA00022827"/>
    </source>
</evidence>
<feature type="domain" description="4Fe-4S ferredoxin-type" evidence="9">
    <location>
        <begin position="1"/>
        <end position="30"/>
    </location>
</feature>
<dbReference type="CDD" id="cd04410">
    <property type="entry name" value="DMSOR_beta-like"/>
    <property type="match status" value="1"/>
</dbReference>
<dbReference type="Gene3D" id="3.40.50.620">
    <property type="entry name" value="HUPs"/>
    <property type="match status" value="1"/>
</dbReference>
<dbReference type="SUPFAM" id="SSF52467">
    <property type="entry name" value="DHS-like NAD/FAD-binding domain"/>
    <property type="match status" value="1"/>
</dbReference>
<evidence type="ECO:0000313" key="11">
    <source>
        <dbReference type="Proteomes" id="UP000216052"/>
    </source>
</evidence>
<reference evidence="10" key="1">
    <citation type="submission" date="2024-05" db="EMBL/GenBank/DDBJ databases">
        <title>Isolation and characterization of Sporomusa carbonis sp. nov., a carboxydotrophic hydrogenogen in the genus of Sporomusa isolated from a charcoal burning pile.</title>
        <authorList>
            <person name="Boeer T."/>
            <person name="Rosenbaum F."/>
            <person name="Eysell L."/>
            <person name="Mueller V."/>
            <person name="Daniel R."/>
            <person name="Poehlein A."/>
        </authorList>
    </citation>
    <scope>NUCLEOTIDE SEQUENCE [LARGE SCALE GENOMIC DNA]</scope>
    <source>
        <strain evidence="10">DSM 3132</strain>
    </source>
</reference>
<keyword evidence="3" id="KW-0285">Flavoprotein</keyword>
<gene>
    <name evidence="10" type="primary">carE_3</name>
    <name evidence="10" type="ORF">SPACI_016290</name>
</gene>